<reference evidence="3" key="1">
    <citation type="journal article" date="2019" name="Int. J. Syst. Evol. Microbiol.">
        <title>The Global Catalogue of Microorganisms (GCM) 10K type strain sequencing project: providing services to taxonomists for standard genome sequencing and annotation.</title>
        <authorList>
            <consortium name="The Broad Institute Genomics Platform"/>
            <consortium name="The Broad Institute Genome Sequencing Center for Infectious Disease"/>
            <person name="Wu L."/>
            <person name="Ma J."/>
        </authorList>
    </citation>
    <scope>NUCLEOTIDE SEQUENCE [LARGE SCALE GENOMIC DNA]</scope>
    <source>
        <strain evidence="3">CGMCC 1.16444</strain>
    </source>
</reference>
<keyword evidence="3" id="KW-1185">Reference proteome</keyword>
<evidence type="ECO:0000313" key="3">
    <source>
        <dbReference type="Proteomes" id="UP001595796"/>
    </source>
</evidence>
<protein>
    <submittedName>
        <fullName evidence="2">Thermonuclease family protein</fullName>
    </submittedName>
</protein>
<accession>A0ABV9Z2S4</accession>
<dbReference type="SUPFAM" id="SSF50199">
    <property type="entry name" value="Staphylococcal nuclease"/>
    <property type="match status" value="1"/>
</dbReference>
<dbReference type="PROSITE" id="PS50830">
    <property type="entry name" value="TNASE_3"/>
    <property type="match status" value="1"/>
</dbReference>
<feature type="domain" description="TNase-like" evidence="1">
    <location>
        <begin position="15"/>
        <end position="103"/>
    </location>
</feature>
<dbReference type="Proteomes" id="UP001595796">
    <property type="component" value="Unassembled WGS sequence"/>
</dbReference>
<dbReference type="InterPro" id="IPR016071">
    <property type="entry name" value="Staphylococal_nuclease_OB-fold"/>
</dbReference>
<dbReference type="EMBL" id="JBHSJF010000006">
    <property type="protein sequence ID" value="MFC5067859.1"/>
    <property type="molecule type" value="Genomic_DNA"/>
</dbReference>
<dbReference type="InterPro" id="IPR035437">
    <property type="entry name" value="SNase_OB-fold_sf"/>
</dbReference>
<organism evidence="2 3">
    <name type="scientific">Flaviflagellibacter deserti</name>
    <dbReference type="NCBI Taxonomy" id="2267266"/>
    <lineage>
        <taxon>Bacteria</taxon>
        <taxon>Pseudomonadati</taxon>
        <taxon>Pseudomonadota</taxon>
        <taxon>Alphaproteobacteria</taxon>
        <taxon>Hyphomicrobiales</taxon>
        <taxon>Flaviflagellibacter</taxon>
    </lineage>
</organism>
<sequence>MSFSICGPGSAPTCVVDGDTFRLNGERMRIESIDTPEIHTNLCGGQREIGLGRKAGLRLAELLNSGPLAVTRTGHDRYGRTLVLVRAGGRDLGEVLIGEGLARRWPDGDEFWCR</sequence>
<dbReference type="Gene3D" id="2.40.50.90">
    <property type="match status" value="1"/>
</dbReference>
<comment type="caution">
    <text evidence="2">The sequence shown here is derived from an EMBL/GenBank/DDBJ whole genome shotgun (WGS) entry which is preliminary data.</text>
</comment>
<name>A0ABV9Z2S4_9HYPH</name>
<evidence type="ECO:0000259" key="1">
    <source>
        <dbReference type="PROSITE" id="PS50830"/>
    </source>
</evidence>
<dbReference type="RefSeq" id="WP_162799633.1">
    <property type="nucleotide sequence ID" value="NZ_JBHSJF010000006.1"/>
</dbReference>
<proteinExistence type="predicted"/>
<dbReference type="Pfam" id="PF00565">
    <property type="entry name" value="SNase"/>
    <property type="match status" value="1"/>
</dbReference>
<evidence type="ECO:0000313" key="2">
    <source>
        <dbReference type="EMBL" id="MFC5067859.1"/>
    </source>
</evidence>
<gene>
    <name evidence="2" type="ORF">ACFPFW_07490</name>
</gene>